<dbReference type="InterPro" id="IPR005119">
    <property type="entry name" value="LysR_subst-bd"/>
</dbReference>
<keyword evidence="2" id="KW-0805">Transcription regulation</keyword>
<organism evidence="6 7">
    <name type="scientific">Pseudomonas gingeri</name>
    <dbReference type="NCBI Taxonomy" id="117681"/>
    <lineage>
        <taxon>Bacteria</taxon>
        <taxon>Pseudomonadati</taxon>
        <taxon>Pseudomonadota</taxon>
        <taxon>Gammaproteobacteria</taxon>
        <taxon>Pseudomonadales</taxon>
        <taxon>Pseudomonadaceae</taxon>
        <taxon>Pseudomonas</taxon>
    </lineage>
</organism>
<evidence type="ECO:0000313" key="6">
    <source>
        <dbReference type="EMBL" id="NWB85871.1"/>
    </source>
</evidence>
<dbReference type="InterPro" id="IPR050389">
    <property type="entry name" value="LysR-type_TF"/>
</dbReference>
<dbReference type="EMBL" id="JACAQA010000007">
    <property type="protein sequence ID" value="NWB85871.1"/>
    <property type="molecule type" value="Genomic_DNA"/>
</dbReference>
<dbReference type="RefSeq" id="WP_177100661.1">
    <property type="nucleotide sequence ID" value="NZ_JACAQA010000007.1"/>
</dbReference>
<dbReference type="Gene3D" id="1.10.10.10">
    <property type="entry name" value="Winged helix-like DNA-binding domain superfamily/Winged helix DNA-binding domain"/>
    <property type="match status" value="1"/>
</dbReference>
<proteinExistence type="inferred from homology"/>
<dbReference type="SUPFAM" id="SSF53850">
    <property type="entry name" value="Periplasmic binding protein-like II"/>
    <property type="match status" value="1"/>
</dbReference>
<dbReference type="InterPro" id="IPR036388">
    <property type="entry name" value="WH-like_DNA-bd_sf"/>
</dbReference>
<dbReference type="InterPro" id="IPR036390">
    <property type="entry name" value="WH_DNA-bd_sf"/>
</dbReference>
<dbReference type="Pfam" id="PF03466">
    <property type="entry name" value="LysR_substrate"/>
    <property type="match status" value="1"/>
</dbReference>
<comment type="similarity">
    <text evidence="1">Belongs to the LysR transcriptional regulatory family.</text>
</comment>
<dbReference type="PANTHER" id="PTHR30118">
    <property type="entry name" value="HTH-TYPE TRANSCRIPTIONAL REGULATOR LEUO-RELATED"/>
    <property type="match status" value="1"/>
</dbReference>
<keyword evidence="3" id="KW-0238">DNA-binding</keyword>
<keyword evidence="4" id="KW-0804">Transcription</keyword>
<dbReference type="InterPro" id="IPR037402">
    <property type="entry name" value="YidZ_PBP2"/>
</dbReference>
<dbReference type="Gene3D" id="3.40.190.10">
    <property type="entry name" value="Periplasmic binding protein-like II"/>
    <property type="match status" value="2"/>
</dbReference>
<dbReference type="GO" id="GO:0003677">
    <property type="term" value="F:DNA binding"/>
    <property type="evidence" value="ECO:0007669"/>
    <property type="project" value="UniProtKB-KW"/>
</dbReference>
<evidence type="ECO:0000256" key="1">
    <source>
        <dbReference type="ARBA" id="ARBA00009437"/>
    </source>
</evidence>
<dbReference type="SUPFAM" id="SSF46785">
    <property type="entry name" value="Winged helix' DNA-binding domain"/>
    <property type="match status" value="1"/>
</dbReference>
<dbReference type="Pfam" id="PF00126">
    <property type="entry name" value="HTH_1"/>
    <property type="match status" value="1"/>
</dbReference>
<feature type="domain" description="HTH lysR-type" evidence="5">
    <location>
        <begin position="6"/>
        <end position="65"/>
    </location>
</feature>
<dbReference type="PROSITE" id="PS50931">
    <property type="entry name" value="HTH_LYSR"/>
    <property type="match status" value="1"/>
</dbReference>
<accession>A0A7Y7WQP1</accession>
<evidence type="ECO:0000256" key="4">
    <source>
        <dbReference type="ARBA" id="ARBA00023163"/>
    </source>
</evidence>
<evidence type="ECO:0000256" key="2">
    <source>
        <dbReference type="ARBA" id="ARBA00023015"/>
    </source>
</evidence>
<evidence type="ECO:0000313" key="7">
    <source>
        <dbReference type="Proteomes" id="UP000522864"/>
    </source>
</evidence>
<dbReference type="PANTHER" id="PTHR30118:SF15">
    <property type="entry name" value="TRANSCRIPTIONAL REGULATORY PROTEIN"/>
    <property type="match status" value="1"/>
</dbReference>
<dbReference type="AlphaFoldDB" id="A0A7Y7WQP1"/>
<protein>
    <submittedName>
        <fullName evidence="6">LysR family transcriptional regulator</fullName>
    </submittedName>
</protein>
<evidence type="ECO:0000259" key="5">
    <source>
        <dbReference type="PROSITE" id="PS50931"/>
    </source>
</evidence>
<dbReference type="GO" id="GO:0003700">
    <property type="term" value="F:DNA-binding transcription factor activity"/>
    <property type="evidence" value="ECO:0007669"/>
    <property type="project" value="InterPro"/>
</dbReference>
<comment type="caution">
    <text evidence="6">The sequence shown here is derived from an EMBL/GenBank/DDBJ whole genome shotgun (WGS) entry which is preliminary data.</text>
</comment>
<name>A0A7Y7WQP1_9PSED</name>
<evidence type="ECO:0000256" key="3">
    <source>
        <dbReference type="ARBA" id="ARBA00023125"/>
    </source>
</evidence>
<dbReference type="CDD" id="cd08417">
    <property type="entry name" value="PBP2_Nitroaromatics_like"/>
    <property type="match status" value="1"/>
</dbReference>
<dbReference type="Proteomes" id="UP000522864">
    <property type="component" value="Unassembled WGS sequence"/>
</dbReference>
<reference evidence="6 7" key="1">
    <citation type="submission" date="2020-04" db="EMBL/GenBank/DDBJ databases">
        <title>Molecular characterization of pseudomonads from Agaricus bisporus reveal novel blotch 2 pathogens in Western Europe.</title>
        <authorList>
            <person name="Taparia T."/>
            <person name="Krijger M."/>
            <person name="Haynes E."/>
            <person name="Elpinstone J.G."/>
            <person name="Noble R."/>
            <person name="Van Der Wolf J."/>
        </authorList>
    </citation>
    <scope>NUCLEOTIDE SEQUENCE [LARGE SCALE GENOMIC DNA]</scope>
    <source>
        <strain evidence="6 7">G9001</strain>
    </source>
</reference>
<gene>
    <name evidence="6" type="ORF">HX830_13370</name>
</gene>
<dbReference type="InterPro" id="IPR000847">
    <property type="entry name" value="LysR_HTH_N"/>
</dbReference>
<sequence>MDLSQVDLNLLVSLEILLQERNVTRAAQRLDVSQPAMSAQLGRLRTLFNDPLLLPAESGRGMTPTALALTLAIPLSAALKGLEKVINFQPDFNPCKDSREFNIAMSDDAILAVGIKLVARLQALGPHKLRLNIHRPQPDHIATELERGEVDLLIDLDRMIPSSMKARTLYEGGFVMAQRPGHPRGTAVLDLDTYCNLDHLLVSSASGNAQGYMDEYLANQARQRRVVMKLPQLSLIPNLLRSSDYVCTLPAIHFIQFGGDLELYDLPFVGPGFSLQLAWHPRNHFDPAVIWMRDFIQQVAERLQA</sequence>